<proteinExistence type="predicted"/>
<accession>A0A4P6EGN8</accession>
<evidence type="ECO:0000313" key="5">
    <source>
        <dbReference type="Proteomes" id="UP000293995"/>
    </source>
</evidence>
<protein>
    <recommendedName>
        <fullName evidence="6">SH3 domain-containing protein</fullName>
    </recommendedName>
</protein>
<feature type="domain" description="SH3b" evidence="3">
    <location>
        <begin position="372"/>
        <end position="435"/>
    </location>
</feature>
<dbReference type="InterPro" id="IPR001119">
    <property type="entry name" value="SLH_dom"/>
</dbReference>
<evidence type="ECO:0000259" key="2">
    <source>
        <dbReference type="PROSITE" id="PS51272"/>
    </source>
</evidence>
<evidence type="ECO:0000256" key="1">
    <source>
        <dbReference type="SAM" id="SignalP"/>
    </source>
</evidence>
<feature type="domain" description="SLH" evidence="2">
    <location>
        <begin position="563"/>
        <end position="614"/>
    </location>
</feature>
<feature type="chain" id="PRO_5020643115" description="SH3 domain-containing protein" evidence="1">
    <location>
        <begin position="36"/>
        <end position="614"/>
    </location>
</feature>
<evidence type="ECO:0000313" key="4">
    <source>
        <dbReference type="EMBL" id="QAY60623.1"/>
    </source>
</evidence>
<evidence type="ECO:0008006" key="6">
    <source>
        <dbReference type="Google" id="ProtNLM"/>
    </source>
</evidence>
<sequence length="614" mass="66012">MRVRRSPASLRLLVLLLCSMLAAAVLTQVAPAAHAAELPGTIQDGGYIISDAEFFNAASMNEAQIQKFLDGKVSSCSAGATCLKTFRGEMASQPRDAYCAAVSGQADATVARMVSRAAKACGINPKVILVMMQKEQGLVTATKPTSWNYEHAMGQDCPDETGCSTAAAGFWNQVYLGARQLQMYTKNPTVYDYQAGRYNVVQWAPSATCGSSAVYIKNQATANLYNYTPYRANVAALAAGWGSGDSCSAYGNRNFYNFYVTWFAPSAVPAGSVPAEVPACTVPVMADISTRYNTATVNVTSVNLRIAPSPLCKTGIQTLTKGMKVTVVGAYGAWSRVKAAGQTAWVLSTYLKMEAAAATVGCAQPGSVQPAAGVAVVAAATVNVRQAPSTNCSTGVTSLKRGQKFTRTGTAGAWWRIVVQGKTMWAHSDYLTVTGGDPSFKDVPTTAPFYDEVTWLAASKVTTGYTDGTFRPRNSVTREAMAAFLYRLEGSPAFTPPRKSPFKDVPTTAKFYKQVAWLAASKITTGYPDGTFRPRNQITREAMSALLYRMEGKPSFRAPAKSPFKDLPTSATFYREVTWLASTGVTTGYSDRTFRPRNSVTREATAAFLYRLEE</sequence>
<dbReference type="SMART" id="SM00287">
    <property type="entry name" value="SH3b"/>
    <property type="match status" value="2"/>
</dbReference>
<feature type="signal peptide" evidence="1">
    <location>
        <begin position="1"/>
        <end position="35"/>
    </location>
</feature>
<dbReference type="KEGG" id="mprt:ET475_11920"/>
<dbReference type="EMBL" id="CP035494">
    <property type="protein sequence ID" value="QAY60623.1"/>
    <property type="molecule type" value="Genomic_DNA"/>
</dbReference>
<dbReference type="InterPro" id="IPR051465">
    <property type="entry name" value="Cell_Envelope_Struct_Comp"/>
</dbReference>
<dbReference type="Pfam" id="PF00395">
    <property type="entry name" value="SLH"/>
    <property type="match status" value="3"/>
</dbReference>
<dbReference type="AlphaFoldDB" id="A0A4P6EGN8"/>
<dbReference type="Proteomes" id="UP000293995">
    <property type="component" value="Chromosome"/>
</dbReference>
<dbReference type="Gene3D" id="2.30.30.40">
    <property type="entry name" value="SH3 Domains"/>
    <property type="match status" value="2"/>
</dbReference>
<keyword evidence="1" id="KW-0732">Signal</keyword>
<keyword evidence="5" id="KW-1185">Reference proteome</keyword>
<dbReference type="PROSITE" id="PS51781">
    <property type="entry name" value="SH3B"/>
    <property type="match status" value="2"/>
</dbReference>
<dbReference type="PANTHER" id="PTHR43308">
    <property type="entry name" value="OUTER MEMBRANE PROTEIN ALPHA-RELATED"/>
    <property type="match status" value="1"/>
</dbReference>
<reference evidence="4 5" key="1">
    <citation type="submission" date="2019-01" db="EMBL/GenBank/DDBJ databases">
        <title>Genome sequencing of strain DFW100M-13.</title>
        <authorList>
            <person name="Heo J."/>
            <person name="Kim S.-J."/>
            <person name="Kim J.-S."/>
            <person name="Hong S.-B."/>
            <person name="Kwon S.-W."/>
        </authorList>
    </citation>
    <scope>NUCLEOTIDE SEQUENCE [LARGE SCALE GENOMIC DNA]</scope>
    <source>
        <strain evidence="4 5">DFW100M-13</strain>
    </source>
</reference>
<evidence type="ECO:0000259" key="3">
    <source>
        <dbReference type="PROSITE" id="PS51781"/>
    </source>
</evidence>
<organism evidence="4 5">
    <name type="scientific">Microbacterium protaetiae</name>
    <dbReference type="NCBI Taxonomy" id="2509458"/>
    <lineage>
        <taxon>Bacteria</taxon>
        <taxon>Bacillati</taxon>
        <taxon>Actinomycetota</taxon>
        <taxon>Actinomycetes</taxon>
        <taxon>Micrococcales</taxon>
        <taxon>Microbacteriaceae</taxon>
        <taxon>Microbacterium</taxon>
    </lineage>
</organism>
<dbReference type="Pfam" id="PF08239">
    <property type="entry name" value="SH3_3"/>
    <property type="match status" value="2"/>
</dbReference>
<name>A0A4P6EGN8_9MICO</name>
<dbReference type="PROSITE" id="PS51272">
    <property type="entry name" value="SLH"/>
    <property type="match status" value="3"/>
</dbReference>
<gene>
    <name evidence="4" type="ORF">ET475_11920</name>
</gene>
<feature type="domain" description="SLH" evidence="2">
    <location>
        <begin position="498"/>
        <end position="561"/>
    </location>
</feature>
<feature type="domain" description="SH3b" evidence="3">
    <location>
        <begin position="292"/>
        <end position="355"/>
    </location>
</feature>
<dbReference type="RefSeq" id="WP_129390404.1">
    <property type="nucleotide sequence ID" value="NZ_CP035494.1"/>
</dbReference>
<dbReference type="InterPro" id="IPR003646">
    <property type="entry name" value="SH3-like_bac-type"/>
</dbReference>
<dbReference type="OrthoDB" id="9764271at2"/>
<feature type="domain" description="SLH" evidence="2">
    <location>
        <begin position="436"/>
        <end position="497"/>
    </location>
</feature>